<dbReference type="PROSITE" id="PS50020">
    <property type="entry name" value="WW_DOMAIN_2"/>
    <property type="match status" value="1"/>
</dbReference>
<dbReference type="GO" id="GO:0003723">
    <property type="term" value="F:RNA binding"/>
    <property type="evidence" value="ECO:0007669"/>
    <property type="project" value="UniProtKB-UniRule"/>
</dbReference>
<dbReference type="PROSITE" id="PS50102">
    <property type="entry name" value="RRM"/>
    <property type="match status" value="1"/>
</dbReference>
<dbReference type="InterPro" id="IPR001202">
    <property type="entry name" value="WW_dom"/>
</dbReference>
<dbReference type="Proteomes" id="UP000751190">
    <property type="component" value="Unassembled WGS sequence"/>
</dbReference>
<proteinExistence type="predicted"/>
<feature type="domain" description="WW" evidence="5">
    <location>
        <begin position="118"/>
        <end position="152"/>
    </location>
</feature>
<dbReference type="SMART" id="SM00456">
    <property type="entry name" value="WW"/>
    <property type="match status" value="1"/>
</dbReference>
<dbReference type="EMBL" id="JAGTXO010000006">
    <property type="protein sequence ID" value="KAG8467454.1"/>
    <property type="molecule type" value="Genomic_DNA"/>
</dbReference>
<feature type="compositionally biased region" description="Polar residues" evidence="4">
    <location>
        <begin position="18"/>
        <end position="35"/>
    </location>
</feature>
<dbReference type="Gene3D" id="2.20.70.10">
    <property type="match status" value="1"/>
</dbReference>
<evidence type="ECO:0000259" key="5">
    <source>
        <dbReference type="PROSITE" id="PS50020"/>
    </source>
</evidence>
<dbReference type="PANTHER" id="PTHR48027">
    <property type="entry name" value="HETEROGENEOUS NUCLEAR RIBONUCLEOPROTEIN 87F-RELATED"/>
    <property type="match status" value="1"/>
</dbReference>
<evidence type="ECO:0000259" key="6">
    <source>
        <dbReference type="PROSITE" id="PS50102"/>
    </source>
</evidence>
<dbReference type="CDD" id="cd00201">
    <property type="entry name" value="WW"/>
    <property type="match status" value="1"/>
</dbReference>
<dbReference type="CDD" id="cd00590">
    <property type="entry name" value="RRM_SF"/>
    <property type="match status" value="1"/>
</dbReference>
<keyword evidence="8" id="KW-1185">Reference proteome</keyword>
<evidence type="ECO:0000256" key="3">
    <source>
        <dbReference type="SAM" id="Coils"/>
    </source>
</evidence>
<dbReference type="OrthoDB" id="6159137at2759"/>
<dbReference type="SUPFAM" id="SSF54928">
    <property type="entry name" value="RNA-binding domain, RBD"/>
    <property type="match status" value="1"/>
</dbReference>
<protein>
    <submittedName>
        <fullName evidence="7">Uncharacterized protein</fullName>
    </submittedName>
</protein>
<dbReference type="AlphaFoldDB" id="A0A8J6CCD6"/>
<feature type="domain" description="RRM" evidence="6">
    <location>
        <begin position="174"/>
        <end position="256"/>
    </location>
</feature>
<dbReference type="InterPro" id="IPR052462">
    <property type="entry name" value="SLIRP/GR-RBP-like"/>
</dbReference>
<evidence type="ECO:0000256" key="4">
    <source>
        <dbReference type="SAM" id="MobiDB-lite"/>
    </source>
</evidence>
<keyword evidence="3" id="KW-0175">Coiled coil</keyword>
<name>A0A8J6CCD6_DIALT</name>
<organism evidence="7 8">
    <name type="scientific">Diacronema lutheri</name>
    <name type="common">Unicellular marine alga</name>
    <name type="synonym">Monochrysis lutheri</name>
    <dbReference type="NCBI Taxonomy" id="2081491"/>
    <lineage>
        <taxon>Eukaryota</taxon>
        <taxon>Haptista</taxon>
        <taxon>Haptophyta</taxon>
        <taxon>Pavlovophyceae</taxon>
        <taxon>Pavlovales</taxon>
        <taxon>Pavlovaceae</taxon>
        <taxon>Diacronema</taxon>
    </lineage>
</organism>
<feature type="region of interest" description="Disordered" evidence="4">
    <location>
        <begin position="1"/>
        <end position="45"/>
    </location>
</feature>
<evidence type="ECO:0000256" key="1">
    <source>
        <dbReference type="ARBA" id="ARBA00022884"/>
    </source>
</evidence>
<dbReference type="PROSITE" id="PS01159">
    <property type="entry name" value="WW_DOMAIN_1"/>
    <property type="match status" value="1"/>
</dbReference>
<comment type="caution">
    <text evidence="7">The sequence shown here is derived from an EMBL/GenBank/DDBJ whole genome shotgun (WGS) entry which is preliminary data.</text>
</comment>
<dbReference type="InterPro" id="IPR035979">
    <property type="entry name" value="RBD_domain_sf"/>
</dbReference>
<sequence length="259" mass="28112">MKRLHDDVEDDEQPPGTAAQNSAKRGLDNFSTEPQVSVAYPLPPSDGVVGGAGGPVGASAPANGQRNGIAAGALIGEITVLKGEINTLEAQLGQLQEKHARLSAEHTVLATALPKSRPPHDPSWEVHTNPTNGAPYYFNKRTSASTYERPVDYNPRPKPDLPTKLMAKGPPGANLFVVRKMRRGDFDDFDDADLREAFSKYGTVQRCELTIDPATNWSRGFGFVSMSKPEEAALAIQMLHGQMLHGKEMKIELTKEDGR</sequence>
<dbReference type="Pfam" id="PF00076">
    <property type="entry name" value="RRM_1"/>
    <property type="match status" value="1"/>
</dbReference>
<evidence type="ECO:0000256" key="2">
    <source>
        <dbReference type="PROSITE-ProRule" id="PRU00176"/>
    </source>
</evidence>
<evidence type="ECO:0000313" key="8">
    <source>
        <dbReference type="Proteomes" id="UP000751190"/>
    </source>
</evidence>
<dbReference type="InterPro" id="IPR000504">
    <property type="entry name" value="RRM_dom"/>
</dbReference>
<dbReference type="InterPro" id="IPR012677">
    <property type="entry name" value="Nucleotide-bd_a/b_plait_sf"/>
</dbReference>
<feature type="coiled-coil region" evidence="3">
    <location>
        <begin position="78"/>
        <end position="105"/>
    </location>
</feature>
<dbReference type="Gene3D" id="3.30.70.330">
    <property type="match status" value="1"/>
</dbReference>
<dbReference type="Pfam" id="PF00397">
    <property type="entry name" value="WW"/>
    <property type="match status" value="1"/>
</dbReference>
<reference evidence="7" key="1">
    <citation type="submission" date="2021-05" db="EMBL/GenBank/DDBJ databases">
        <title>The genome of the haptophyte Pavlova lutheri (Diacronema luteri, Pavlovales) - a model for lipid biosynthesis in eukaryotic algae.</title>
        <authorList>
            <person name="Hulatt C.J."/>
            <person name="Posewitz M.C."/>
        </authorList>
    </citation>
    <scope>NUCLEOTIDE SEQUENCE</scope>
    <source>
        <strain evidence="7">NIVA-4/92</strain>
    </source>
</reference>
<dbReference type="SMART" id="SM00360">
    <property type="entry name" value="RRM"/>
    <property type="match status" value="1"/>
</dbReference>
<gene>
    <name evidence="7" type="ORF">KFE25_000770</name>
</gene>
<dbReference type="OMA" id="GPMFGEM"/>
<keyword evidence="1 2" id="KW-0694">RNA-binding</keyword>
<dbReference type="InterPro" id="IPR036020">
    <property type="entry name" value="WW_dom_sf"/>
</dbReference>
<dbReference type="SUPFAM" id="SSF51045">
    <property type="entry name" value="WW domain"/>
    <property type="match status" value="1"/>
</dbReference>
<evidence type="ECO:0000313" key="7">
    <source>
        <dbReference type="EMBL" id="KAG8467454.1"/>
    </source>
</evidence>
<accession>A0A8J6CCD6</accession>